<feature type="signal peptide" evidence="5">
    <location>
        <begin position="1"/>
        <end position="24"/>
    </location>
</feature>
<proteinExistence type="predicted"/>
<keyword evidence="1" id="KW-0433">Leucine-rich repeat</keyword>
<evidence type="ECO:0000256" key="1">
    <source>
        <dbReference type="ARBA" id="ARBA00022614"/>
    </source>
</evidence>
<protein>
    <recommendedName>
        <fullName evidence="6">LRRCT domain-containing protein</fullName>
    </recommendedName>
</protein>
<dbReference type="PROSITE" id="PS51450">
    <property type="entry name" value="LRR"/>
    <property type="match status" value="2"/>
</dbReference>
<dbReference type="InterPro" id="IPR050328">
    <property type="entry name" value="Dev_Immune_Receptor"/>
</dbReference>
<evidence type="ECO:0000256" key="2">
    <source>
        <dbReference type="ARBA" id="ARBA00022729"/>
    </source>
</evidence>
<dbReference type="AlphaFoldDB" id="A0A1B6D6Q5"/>
<organism evidence="7">
    <name type="scientific">Clastoptera arizonana</name>
    <name type="common">Arizona spittle bug</name>
    <dbReference type="NCBI Taxonomy" id="38151"/>
    <lineage>
        <taxon>Eukaryota</taxon>
        <taxon>Metazoa</taxon>
        <taxon>Ecdysozoa</taxon>
        <taxon>Arthropoda</taxon>
        <taxon>Hexapoda</taxon>
        <taxon>Insecta</taxon>
        <taxon>Pterygota</taxon>
        <taxon>Neoptera</taxon>
        <taxon>Paraneoptera</taxon>
        <taxon>Hemiptera</taxon>
        <taxon>Auchenorrhyncha</taxon>
        <taxon>Cercopoidea</taxon>
        <taxon>Clastopteridae</taxon>
        <taxon>Clastoptera</taxon>
    </lineage>
</organism>
<dbReference type="InterPro" id="IPR032675">
    <property type="entry name" value="LRR_dom_sf"/>
</dbReference>
<reference evidence="7" key="1">
    <citation type="submission" date="2015-12" db="EMBL/GenBank/DDBJ databases">
        <title>De novo transcriptome assembly of four potential Pierce s Disease insect vectors from Arizona vineyards.</title>
        <authorList>
            <person name="Tassone E.E."/>
        </authorList>
    </citation>
    <scope>NUCLEOTIDE SEQUENCE</scope>
</reference>
<dbReference type="InterPro" id="IPR003591">
    <property type="entry name" value="Leu-rich_rpt_typical-subtyp"/>
</dbReference>
<evidence type="ECO:0000313" key="7">
    <source>
        <dbReference type="EMBL" id="JAS21364.1"/>
    </source>
</evidence>
<keyword evidence="4" id="KW-0472">Membrane</keyword>
<feature type="domain" description="LRRCT" evidence="6">
    <location>
        <begin position="476"/>
        <end position="532"/>
    </location>
</feature>
<evidence type="ECO:0000256" key="4">
    <source>
        <dbReference type="SAM" id="Phobius"/>
    </source>
</evidence>
<accession>A0A1B6D6Q5</accession>
<dbReference type="PANTHER" id="PTHR24373">
    <property type="entry name" value="SLIT RELATED LEUCINE-RICH REPEAT NEURONAL PROTEIN"/>
    <property type="match status" value="1"/>
</dbReference>
<dbReference type="Gene3D" id="3.80.10.10">
    <property type="entry name" value="Ribonuclease Inhibitor"/>
    <property type="match status" value="3"/>
</dbReference>
<name>A0A1B6D6Q5_9HEMI</name>
<dbReference type="InterPro" id="IPR001611">
    <property type="entry name" value="Leu-rich_rpt"/>
</dbReference>
<dbReference type="EMBL" id="GEDC01015934">
    <property type="protein sequence ID" value="JAS21364.1"/>
    <property type="molecule type" value="Transcribed_RNA"/>
</dbReference>
<dbReference type="GO" id="GO:0031012">
    <property type="term" value="C:extracellular matrix"/>
    <property type="evidence" value="ECO:0007669"/>
    <property type="project" value="TreeGrafter"/>
</dbReference>
<dbReference type="SMART" id="SM00365">
    <property type="entry name" value="LRR_SD22"/>
    <property type="match status" value="5"/>
</dbReference>
<feature type="transmembrane region" description="Helical" evidence="4">
    <location>
        <begin position="561"/>
        <end position="583"/>
    </location>
</feature>
<keyword evidence="4" id="KW-0812">Transmembrane</keyword>
<evidence type="ECO:0000256" key="5">
    <source>
        <dbReference type="SAM" id="SignalP"/>
    </source>
</evidence>
<dbReference type="SMART" id="SM00082">
    <property type="entry name" value="LRRCT"/>
    <property type="match status" value="1"/>
</dbReference>
<dbReference type="PRINTS" id="PR00019">
    <property type="entry name" value="LEURICHRPT"/>
</dbReference>
<sequence>MLPCCRTDWWPPWILLLIFCLASAADVSDICTRCSCQYLQSAHITETICTEDQVVLDVNCTTKPKVSENSNQFSIPHGSNVSLLVWLSFDGSNMMTIERNTFVPFGKFNVTNLSMDNNNLLIIPGNAFSKLKNLTVLSLTNNKIITFSSDSIKPLGNLRELDLSWNKLTEIDLSITLDSRNLEHFDVSHNAIEALTVPITGTSSLQVLDLSDNRIQLLPLKAFSSFPKLVILNISNNNISYVSPDLFEDLTRLQVLDLSLNRLKVIDSETVVGLGSLIRIHLNHNYLTEVNFAKALKTLNTLDVGFNNISSFGNDTLSEVLEKFIVSHNLLEDLNGIFQIFPNLKSLDASYNPCSKFPDHVRAGLRELILDGTMMTSWPAQFPGEGSITHLSMSNITGLRSLGPNAFSGIIKSRNSTDTEKCATLKISHTSLEDIDEEAFKNLDLCKLDLSYNRLRWIPEQLMDWASMVGVDLQGNPWNCVCSLQWMVNIIIPATYKADRELLEELRCATPEYLRGKRLVHWYNRPENALCGKNKKEIMLETKPLAEQGITDKIIMSSSPIMIAVFVFLGCIAVLLVLLGFALQRRAIKMRRVRKNRRF</sequence>
<dbReference type="Pfam" id="PF13855">
    <property type="entry name" value="LRR_8"/>
    <property type="match status" value="2"/>
</dbReference>
<feature type="chain" id="PRO_5008580997" description="LRRCT domain-containing protein" evidence="5">
    <location>
        <begin position="25"/>
        <end position="599"/>
    </location>
</feature>
<keyword evidence="4" id="KW-1133">Transmembrane helix</keyword>
<dbReference type="SUPFAM" id="SSF52058">
    <property type="entry name" value="L domain-like"/>
    <property type="match status" value="2"/>
</dbReference>
<gene>
    <name evidence="7" type="ORF">g.14958</name>
</gene>
<keyword evidence="3" id="KW-0677">Repeat</keyword>
<evidence type="ECO:0000256" key="3">
    <source>
        <dbReference type="ARBA" id="ARBA00022737"/>
    </source>
</evidence>
<dbReference type="PANTHER" id="PTHR24373:SF395">
    <property type="entry name" value="IG-LIKE DOMAIN-CONTAINING PROTEIN"/>
    <property type="match status" value="1"/>
</dbReference>
<dbReference type="SMART" id="SM00369">
    <property type="entry name" value="LRR_TYP"/>
    <property type="match status" value="9"/>
</dbReference>
<evidence type="ECO:0000259" key="6">
    <source>
        <dbReference type="SMART" id="SM00082"/>
    </source>
</evidence>
<dbReference type="GO" id="GO:0005615">
    <property type="term" value="C:extracellular space"/>
    <property type="evidence" value="ECO:0007669"/>
    <property type="project" value="TreeGrafter"/>
</dbReference>
<dbReference type="InterPro" id="IPR000483">
    <property type="entry name" value="Cys-rich_flank_reg_C"/>
</dbReference>
<keyword evidence="2 5" id="KW-0732">Signal</keyword>